<evidence type="ECO:0000313" key="7">
    <source>
        <dbReference type="Proteomes" id="UP000298324"/>
    </source>
</evidence>
<dbReference type="EMBL" id="QFGA01000002">
    <property type="protein sequence ID" value="TEB06149.1"/>
    <property type="molecule type" value="Genomic_DNA"/>
</dbReference>
<evidence type="ECO:0000256" key="1">
    <source>
        <dbReference type="ARBA" id="ARBA00022475"/>
    </source>
</evidence>
<feature type="transmembrane region" description="Helical" evidence="5">
    <location>
        <begin position="65"/>
        <end position="87"/>
    </location>
</feature>
<evidence type="ECO:0000256" key="5">
    <source>
        <dbReference type="SAM" id="Phobius"/>
    </source>
</evidence>
<dbReference type="NCBIfam" id="TIGR02840">
    <property type="entry name" value="spore_YtaF"/>
    <property type="match status" value="1"/>
</dbReference>
<gene>
    <name evidence="6" type="primary">mntP_2</name>
    <name evidence="6" type="ORF">Psch_03192</name>
</gene>
<proteinExistence type="predicted"/>
<feature type="transmembrane region" description="Helical" evidence="5">
    <location>
        <begin position="165"/>
        <end position="185"/>
    </location>
</feature>
<keyword evidence="7" id="KW-1185">Reference proteome</keyword>
<keyword evidence="1" id="KW-1003">Cell membrane</keyword>
<dbReference type="RefSeq" id="WP_190258754.1">
    <property type="nucleotide sequence ID" value="NZ_QFGA01000002.1"/>
</dbReference>
<dbReference type="Proteomes" id="UP000298324">
    <property type="component" value="Unassembled WGS sequence"/>
</dbReference>
<feature type="transmembrane region" description="Helical" evidence="5">
    <location>
        <begin position="33"/>
        <end position="53"/>
    </location>
</feature>
<accession>A0A4Y7RBL0</accession>
<dbReference type="PANTHER" id="PTHR35529">
    <property type="entry name" value="MANGANESE EFFLUX PUMP MNTP-RELATED"/>
    <property type="match status" value="1"/>
</dbReference>
<dbReference type="InterPro" id="IPR003810">
    <property type="entry name" value="Mntp/YtaF"/>
</dbReference>
<evidence type="ECO:0000256" key="2">
    <source>
        <dbReference type="ARBA" id="ARBA00022692"/>
    </source>
</evidence>
<keyword evidence="4 5" id="KW-0472">Membrane</keyword>
<dbReference type="AlphaFoldDB" id="A0A4Y7RBL0"/>
<evidence type="ECO:0000256" key="4">
    <source>
        <dbReference type="ARBA" id="ARBA00023136"/>
    </source>
</evidence>
<evidence type="ECO:0000313" key="6">
    <source>
        <dbReference type="EMBL" id="TEB06149.1"/>
    </source>
</evidence>
<evidence type="ECO:0000256" key="3">
    <source>
        <dbReference type="ARBA" id="ARBA00022989"/>
    </source>
</evidence>
<comment type="caution">
    <text evidence="6">The sequence shown here is derived from an EMBL/GenBank/DDBJ whole genome shotgun (WGS) entry which is preliminary data.</text>
</comment>
<keyword evidence="2 5" id="KW-0812">Transmembrane</keyword>
<reference evidence="6 7" key="1">
    <citation type="journal article" date="2018" name="Environ. Microbiol.">
        <title>Novel energy conservation strategies and behaviour of Pelotomaculum schinkii driving syntrophic propionate catabolism.</title>
        <authorList>
            <person name="Hidalgo-Ahumada C.A.P."/>
            <person name="Nobu M.K."/>
            <person name="Narihiro T."/>
            <person name="Tamaki H."/>
            <person name="Liu W.T."/>
            <person name="Kamagata Y."/>
            <person name="Stams A.J.M."/>
            <person name="Imachi H."/>
            <person name="Sousa D.Z."/>
        </authorList>
    </citation>
    <scope>NUCLEOTIDE SEQUENCE [LARGE SCALE GENOMIC DNA]</scope>
    <source>
        <strain evidence="6 7">HH</strain>
    </source>
</reference>
<name>A0A4Y7RBL0_9FIRM</name>
<organism evidence="6 7">
    <name type="scientific">Pelotomaculum schinkii</name>
    <dbReference type="NCBI Taxonomy" id="78350"/>
    <lineage>
        <taxon>Bacteria</taxon>
        <taxon>Bacillati</taxon>
        <taxon>Bacillota</taxon>
        <taxon>Clostridia</taxon>
        <taxon>Eubacteriales</taxon>
        <taxon>Desulfotomaculaceae</taxon>
        <taxon>Pelotomaculum</taxon>
    </lineage>
</organism>
<dbReference type="PANTHER" id="PTHR35529:SF2">
    <property type="entry name" value="SPORULATION PROTEIN YTAF-RELATED"/>
    <property type="match status" value="1"/>
</dbReference>
<protein>
    <submittedName>
        <fullName evidence="6">Manganese efflux pump MntP</fullName>
    </submittedName>
</protein>
<feature type="transmembrane region" description="Helical" evidence="5">
    <location>
        <begin position="6"/>
        <end position="26"/>
    </location>
</feature>
<keyword evidence="3 5" id="KW-1133">Transmembrane helix</keyword>
<dbReference type="Pfam" id="PF02659">
    <property type="entry name" value="Mntp"/>
    <property type="match status" value="1"/>
</dbReference>
<dbReference type="InterPro" id="IPR014205">
    <property type="entry name" value="Spore_YtaF"/>
</dbReference>
<sequence>MEIPLYILFALALNVDSFSTGLTYGVKAIKVPPLSLLIISLVSMLSIAISMAAGRLLAANIPAPLAYRLGSALLLLIGFWILFQTLWKKQLKSRLSPEHPSAKSVEIRLRPFGLVIQILKEPARADFDSSGVISPREALILGTALAMDAFVAGCAVSLLGFSMLITAPAVGLGYFLLACLGIAAGRSNRASLLERQLTALPGCILILLGLLKIC</sequence>